<evidence type="ECO:0000313" key="2">
    <source>
        <dbReference type="Proteomes" id="UP000046122"/>
    </source>
</evidence>
<name>A0A090GT40_MESPL</name>
<accession>A0A090GT40</accession>
<protein>
    <submittedName>
        <fullName evidence="1">Uncharacterized protein</fullName>
    </submittedName>
</protein>
<evidence type="ECO:0000313" key="1">
    <source>
        <dbReference type="EMBL" id="CDX52046.1"/>
    </source>
</evidence>
<reference evidence="1 2" key="1">
    <citation type="submission" date="2014-08" db="EMBL/GenBank/DDBJ databases">
        <authorList>
            <person name="Moulin Lionel"/>
        </authorList>
    </citation>
    <scope>NUCLEOTIDE SEQUENCE [LARGE SCALE GENOMIC DNA]</scope>
</reference>
<dbReference type="Proteomes" id="UP000046122">
    <property type="component" value="Unassembled WGS sequence"/>
</dbReference>
<organism evidence="1 2">
    <name type="scientific">Mesorhizobium plurifarium</name>
    <dbReference type="NCBI Taxonomy" id="69974"/>
    <lineage>
        <taxon>Bacteria</taxon>
        <taxon>Pseudomonadati</taxon>
        <taxon>Pseudomonadota</taxon>
        <taxon>Alphaproteobacteria</taxon>
        <taxon>Hyphomicrobiales</taxon>
        <taxon>Phyllobacteriaceae</taxon>
        <taxon>Mesorhizobium</taxon>
    </lineage>
</organism>
<sequence>MRDLKIPQLQTSPPLPVYKGGLATLCSPSLQHLLSPAGNYSRRDNQFLGVCRAGAVMASHHCSVHVTRRREPLGNRYGS</sequence>
<dbReference type="AlphaFoldDB" id="A0A090GT40"/>
<proteinExistence type="predicted"/>
<gene>
    <name evidence="1" type="ORF">MPL3365_140185</name>
</gene>
<dbReference type="EMBL" id="CCNE01000006">
    <property type="protein sequence ID" value="CDX52046.1"/>
    <property type="molecule type" value="Genomic_DNA"/>
</dbReference>